<comment type="caution">
    <text evidence="2">The sequence shown here is derived from an EMBL/GenBank/DDBJ whole genome shotgun (WGS) entry which is preliminary data.</text>
</comment>
<evidence type="ECO:0008006" key="4">
    <source>
        <dbReference type="Google" id="ProtNLM"/>
    </source>
</evidence>
<gene>
    <name evidence="2" type="ORF">SFRA_003210</name>
</gene>
<reference evidence="2 3" key="1">
    <citation type="journal article" date="2014" name="Genome Announc.">
        <title>Draft Genome Sequence of Streptomyces fradiae ATCC 19609, a Strain Highly Sensitive to Antibiotics.</title>
        <authorList>
            <person name="Bekker O.B."/>
            <person name="Klimina K.M."/>
            <person name="Vatlin A.A."/>
            <person name="Zakharevich N.V."/>
            <person name="Kasianov A.S."/>
            <person name="Danilenko V.N."/>
        </authorList>
    </citation>
    <scope>NUCLEOTIDE SEQUENCE [LARGE SCALE GENOMIC DNA]</scope>
    <source>
        <strain evidence="2 3">ATCC 19609</strain>
    </source>
</reference>
<proteinExistence type="predicted"/>
<dbReference type="RefSeq" id="WP_043470334.1">
    <property type="nucleotide sequence ID" value="NZ_CP134822.1"/>
</dbReference>
<organism evidence="2 3">
    <name type="scientific">Streptomyces xinghaiensis</name>
    <dbReference type="NCBI Taxonomy" id="1038928"/>
    <lineage>
        <taxon>Bacteria</taxon>
        <taxon>Bacillati</taxon>
        <taxon>Actinomycetota</taxon>
        <taxon>Actinomycetes</taxon>
        <taxon>Kitasatosporales</taxon>
        <taxon>Streptomycetaceae</taxon>
        <taxon>Streptomyces</taxon>
    </lineage>
</organism>
<dbReference type="OrthoDB" id="4069019at2"/>
<name>A0A3M8FD19_9ACTN</name>
<keyword evidence="3" id="KW-1185">Reference proteome</keyword>
<sequence>MVYFRALATTARMVRHTSRLAAGLVPDHDVVLDAPDERLSGVLTAAAAGDHHPTAALLAATRDGAEWEYRDRCTDVLARFAQSRPGWFGRWQAEAAPGDPDLALLRAALAVRRARPRADREEWLHAAAPLVRAAAGAAPHDPVPWRIALDRARGLGLPYSEFAGIWSEAVARSPHHSGCHVAALRYLTARCRSSAPEDGGRPHGTDGTGRAGAAGAEETEPEEGDVLLGARRHDACFYFAERAAEAALPGSLLQALPARALLGHAGPAAGSPAGGAARSRLACTESEDLTDIASPGRIDAAVELAIGMSARYAPGDPWPAEVRNVLALLLILRGRWEDALDQFRLIGPHATAFPWTAVSDDPLGQFLEMRDGTRLQVAAGMPLWRRGHRAVETGQ</sequence>
<dbReference type="Proteomes" id="UP000028058">
    <property type="component" value="Unassembled WGS sequence"/>
</dbReference>
<protein>
    <recommendedName>
        <fullName evidence="4">DUF4034 domain-containing protein</fullName>
    </recommendedName>
</protein>
<evidence type="ECO:0000313" key="3">
    <source>
        <dbReference type="Proteomes" id="UP000028058"/>
    </source>
</evidence>
<evidence type="ECO:0000313" key="2">
    <source>
        <dbReference type="EMBL" id="RKM99213.1"/>
    </source>
</evidence>
<dbReference type="AlphaFoldDB" id="A0A3M8FD19"/>
<evidence type="ECO:0000256" key="1">
    <source>
        <dbReference type="SAM" id="MobiDB-lite"/>
    </source>
</evidence>
<accession>A0A3M8FD19</accession>
<feature type="region of interest" description="Disordered" evidence="1">
    <location>
        <begin position="193"/>
        <end position="223"/>
    </location>
</feature>
<dbReference type="EMBL" id="JNAD02000001">
    <property type="protein sequence ID" value="RKM99213.1"/>
    <property type="molecule type" value="Genomic_DNA"/>
</dbReference>